<feature type="domain" description="Aldehyde dehydrogenase" evidence="2">
    <location>
        <begin position="18"/>
        <end position="276"/>
    </location>
</feature>
<dbReference type="Gene3D" id="3.40.309.10">
    <property type="entry name" value="Aldehyde Dehydrogenase, Chain A, domain 2"/>
    <property type="match status" value="1"/>
</dbReference>
<dbReference type="RefSeq" id="WP_145720224.1">
    <property type="nucleotide sequence ID" value="NZ_BSPF01000004.1"/>
</dbReference>
<dbReference type="GO" id="GO:0016620">
    <property type="term" value="F:oxidoreductase activity, acting on the aldehyde or oxo group of donors, NAD or NADP as acceptor"/>
    <property type="evidence" value="ECO:0007669"/>
    <property type="project" value="InterPro"/>
</dbReference>
<protein>
    <submittedName>
        <fullName evidence="3">Acyl-CoA reductase-like NAD-dependent aldehyde dehydrogenase</fullName>
    </submittedName>
</protein>
<dbReference type="PANTHER" id="PTHR11699">
    <property type="entry name" value="ALDEHYDE DEHYDROGENASE-RELATED"/>
    <property type="match status" value="1"/>
</dbReference>
<keyword evidence="1" id="KW-0560">Oxidoreductase</keyword>
<comment type="caution">
    <text evidence="3">The sequence shown here is derived from an EMBL/GenBank/DDBJ whole genome shotgun (WGS) entry which is preliminary data.</text>
</comment>
<dbReference type="Pfam" id="PF00171">
    <property type="entry name" value="Aldedh"/>
    <property type="match status" value="1"/>
</dbReference>
<dbReference type="SUPFAM" id="SSF53720">
    <property type="entry name" value="ALDH-like"/>
    <property type="match status" value="1"/>
</dbReference>
<dbReference type="InterPro" id="IPR016163">
    <property type="entry name" value="Ald_DH_C"/>
</dbReference>
<dbReference type="InterPro" id="IPR015590">
    <property type="entry name" value="Aldehyde_DH_dom"/>
</dbReference>
<gene>
    <name evidence="3" type="ORF">IQ26_04162</name>
</gene>
<proteinExistence type="predicted"/>
<evidence type="ECO:0000313" key="4">
    <source>
        <dbReference type="Proteomes" id="UP000317122"/>
    </source>
</evidence>
<evidence type="ECO:0000313" key="3">
    <source>
        <dbReference type="EMBL" id="TWI33161.1"/>
    </source>
</evidence>
<dbReference type="AlphaFoldDB" id="A0A562NMF2"/>
<dbReference type="Proteomes" id="UP000317122">
    <property type="component" value="Unassembled WGS sequence"/>
</dbReference>
<sequence>MATETAKLNFSSHSDTHGAMLDRARWAATTFARYDPVATLKIAKAVAQAAHSQAARYAEWAVKETGFGVVEHKRLKNELCSLGIFDTYKDTDWTGPAIDGDRRLVRIGRPAGVILALTPSTNPVATVFFKTILALLTRNAIVICPHPAAKACCADAADLLAAEAVKAGAPDGVIQVVREPSIPVIEGLMGDERVDLVVATGGPAVVRAAYRSGTPALGVGPGNGPVYVDSSADLTAAAARIVESKSFDNSILCTNESVVLAEKGIANQLLDTLRTAGAHLCSPSEREKLRAFLWNDKGFNVDAIGKDASIIARACGFTIASNAKVLLVPIDRLLPEEHFTREKLCPVLGFAPVGGVDEAIRAARSMTRKSGGGHSAAIHSQNETTIMAYAAAVPALRTVVNAPCSQGAAGFGTNLGPTMTIGTGFMGGSALGENLTPASLMNWSSIAYPTDERLPFGNFEGLTPWKTPSSTVSVPAQPARSAPAPHELALLREQIRSLVREELKSALGRT</sequence>
<keyword evidence="4" id="KW-1185">Reference proteome</keyword>
<organism evidence="3 4">
    <name type="scientific">Mesorhizobium tianshanense</name>
    <dbReference type="NCBI Taxonomy" id="39844"/>
    <lineage>
        <taxon>Bacteria</taxon>
        <taxon>Pseudomonadati</taxon>
        <taxon>Pseudomonadota</taxon>
        <taxon>Alphaproteobacteria</taxon>
        <taxon>Hyphomicrobiales</taxon>
        <taxon>Phyllobacteriaceae</taxon>
        <taxon>Mesorhizobium</taxon>
    </lineage>
</organism>
<dbReference type="EMBL" id="VLKT01000026">
    <property type="protein sequence ID" value="TWI33161.1"/>
    <property type="molecule type" value="Genomic_DNA"/>
</dbReference>
<evidence type="ECO:0000259" key="2">
    <source>
        <dbReference type="Pfam" id="PF00171"/>
    </source>
</evidence>
<dbReference type="InterPro" id="IPR016161">
    <property type="entry name" value="Ald_DH/histidinol_DH"/>
</dbReference>
<accession>A0A562NMF2</accession>
<dbReference type="OrthoDB" id="9815791at2"/>
<dbReference type="InterPro" id="IPR016162">
    <property type="entry name" value="Ald_DH_N"/>
</dbReference>
<reference evidence="3 4" key="1">
    <citation type="journal article" date="2015" name="Stand. Genomic Sci.">
        <title>Genomic Encyclopedia of Bacterial and Archaeal Type Strains, Phase III: the genomes of soil and plant-associated and newly described type strains.</title>
        <authorList>
            <person name="Whitman W.B."/>
            <person name="Woyke T."/>
            <person name="Klenk H.P."/>
            <person name="Zhou Y."/>
            <person name="Lilburn T.G."/>
            <person name="Beck B.J."/>
            <person name="De Vos P."/>
            <person name="Vandamme P."/>
            <person name="Eisen J.A."/>
            <person name="Garrity G."/>
            <person name="Hugenholtz P."/>
            <person name="Kyrpides N.C."/>
        </authorList>
    </citation>
    <scope>NUCLEOTIDE SEQUENCE [LARGE SCALE GENOMIC DNA]</scope>
    <source>
        <strain evidence="3 4">CGMCC 1.2546</strain>
    </source>
</reference>
<name>A0A562NMF2_9HYPH</name>
<dbReference type="Gene3D" id="3.40.605.10">
    <property type="entry name" value="Aldehyde Dehydrogenase, Chain A, domain 1"/>
    <property type="match status" value="1"/>
</dbReference>
<evidence type="ECO:0000256" key="1">
    <source>
        <dbReference type="ARBA" id="ARBA00023002"/>
    </source>
</evidence>